<proteinExistence type="inferred from homology"/>
<dbReference type="GO" id="GO:0006310">
    <property type="term" value="P:DNA recombination"/>
    <property type="evidence" value="ECO:0007669"/>
    <property type="project" value="UniProtKB-KW"/>
</dbReference>
<dbReference type="Gene3D" id="1.10.150.130">
    <property type="match status" value="1"/>
</dbReference>
<keyword evidence="3" id="KW-0233">DNA recombination</keyword>
<dbReference type="GO" id="GO:0003677">
    <property type="term" value="F:DNA binding"/>
    <property type="evidence" value="ECO:0007669"/>
    <property type="project" value="UniProtKB-UniRule"/>
</dbReference>
<dbReference type="InterPro" id="IPR050090">
    <property type="entry name" value="Tyrosine_recombinase_XerCD"/>
</dbReference>
<dbReference type="PANTHER" id="PTHR30349">
    <property type="entry name" value="PHAGE INTEGRASE-RELATED"/>
    <property type="match status" value="1"/>
</dbReference>
<evidence type="ECO:0000259" key="5">
    <source>
        <dbReference type="PROSITE" id="PS51898"/>
    </source>
</evidence>
<dbReference type="Gene3D" id="1.10.443.10">
    <property type="entry name" value="Intergrase catalytic core"/>
    <property type="match status" value="1"/>
</dbReference>
<dbReference type="GO" id="GO:0015074">
    <property type="term" value="P:DNA integration"/>
    <property type="evidence" value="ECO:0007669"/>
    <property type="project" value="InterPro"/>
</dbReference>
<dbReference type="PANTHER" id="PTHR30349:SF64">
    <property type="entry name" value="PROPHAGE INTEGRASE INTD-RELATED"/>
    <property type="match status" value="1"/>
</dbReference>
<dbReference type="Pfam" id="PF00589">
    <property type="entry name" value="Phage_integrase"/>
    <property type="match status" value="1"/>
</dbReference>
<evidence type="ECO:0000313" key="7">
    <source>
        <dbReference type="EMBL" id="XBS52785.1"/>
    </source>
</evidence>
<dbReference type="CDD" id="cd01189">
    <property type="entry name" value="INT_ICEBs1_C_like"/>
    <property type="match status" value="1"/>
</dbReference>
<dbReference type="InterPro" id="IPR011010">
    <property type="entry name" value="DNA_brk_join_enz"/>
</dbReference>
<organism evidence="7">
    <name type="scientific">Lacrimispora sp. BS-2</name>
    <dbReference type="NCBI Taxonomy" id="3151850"/>
    <lineage>
        <taxon>Bacteria</taxon>
        <taxon>Bacillati</taxon>
        <taxon>Bacillota</taxon>
        <taxon>Clostridia</taxon>
        <taxon>Lachnospirales</taxon>
        <taxon>Lachnospiraceae</taxon>
        <taxon>Lacrimispora</taxon>
    </lineage>
</organism>
<gene>
    <name evidence="7" type="ORF">ABFV83_13145</name>
</gene>
<dbReference type="EMBL" id="CP157940">
    <property type="protein sequence ID" value="XBS52785.1"/>
    <property type="molecule type" value="Genomic_DNA"/>
</dbReference>
<reference evidence="7" key="1">
    <citation type="submission" date="2024-06" db="EMBL/GenBank/DDBJ databases">
        <title>Lacrimispora cavernae sp. nov., a novel anaerobe isolated from bat guano pile inside a cave.</title>
        <authorList>
            <person name="Miller S.L."/>
            <person name="Lu N."/>
            <person name="King J."/>
            <person name="Sankaranarayanan K."/>
            <person name="Lawson P.A."/>
        </authorList>
    </citation>
    <scope>NUCLEOTIDE SEQUENCE</scope>
    <source>
        <strain evidence="7">BS-2</strain>
    </source>
</reference>
<dbReference type="AlphaFoldDB" id="A0AAU7PKL5"/>
<accession>A0AAU7PKL5</accession>
<feature type="domain" description="Tyr recombinase" evidence="5">
    <location>
        <begin position="184"/>
        <end position="390"/>
    </location>
</feature>
<dbReference type="InterPro" id="IPR044068">
    <property type="entry name" value="CB"/>
</dbReference>
<feature type="domain" description="Core-binding (CB)" evidence="6">
    <location>
        <begin position="73"/>
        <end position="154"/>
    </location>
</feature>
<dbReference type="InterPro" id="IPR002104">
    <property type="entry name" value="Integrase_catalytic"/>
</dbReference>
<dbReference type="SUPFAM" id="SSF56349">
    <property type="entry name" value="DNA breaking-rejoining enzymes"/>
    <property type="match status" value="1"/>
</dbReference>
<evidence type="ECO:0000256" key="4">
    <source>
        <dbReference type="PROSITE-ProRule" id="PRU01248"/>
    </source>
</evidence>
<evidence type="ECO:0000256" key="3">
    <source>
        <dbReference type="ARBA" id="ARBA00023172"/>
    </source>
</evidence>
<comment type="similarity">
    <text evidence="1">Belongs to the 'phage' integrase family.</text>
</comment>
<dbReference type="InterPro" id="IPR053876">
    <property type="entry name" value="Phage_int_M"/>
</dbReference>
<name>A0AAU7PKL5_9FIRM</name>
<dbReference type="PROSITE" id="PS51900">
    <property type="entry name" value="CB"/>
    <property type="match status" value="1"/>
</dbReference>
<protein>
    <submittedName>
        <fullName evidence="7">Tyrosine-type recombinase/integrase</fullName>
    </submittedName>
</protein>
<evidence type="ECO:0000256" key="2">
    <source>
        <dbReference type="ARBA" id="ARBA00023125"/>
    </source>
</evidence>
<dbReference type="InterPro" id="IPR013762">
    <property type="entry name" value="Integrase-like_cat_sf"/>
</dbReference>
<dbReference type="PROSITE" id="PS51898">
    <property type="entry name" value="TYR_RECOMBINASE"/>
    <property type="match status" value="1"/>
</dbReference>
<keyword evidence="2 4" id="KW-0238">DNA-binding</keyword>
<sequence length="395" mass="45611">MSISTINNRRDKGDGLIRQRSDGRYEYRYVAGKKPDGKLIYKSFYAKTERELKRKIKEYNEDRSKYTVKVESTTFRDYAEFWMKTVKFPILKPVSYDRLEQTYNTVCNYIGWFQVGNVTTEDIQAMINDLSATKAYSTVKKHYEFVKGVFQYAYNSQKIAFDPCPAVQLPIERNMKVKTRKTEILPENITNKMYEFNNTLQESNNQFFKHMPVLLLILNTGMRIGEALALEWQDIDFDKKTLRVNKTLTKAKERDKSGSVVGKQKKTFSDITKTESGNRLIPLNDMAVSLLMQIQDYNRRKKIKTDYVASTADGGYVSERNILRTFKSVLGVVGAEYYTIHALRHTFASRLLKAGTEISVVSKLLGHADINTTYSTYIHVLNDQMTDVMSGISKI</sequence>
<evidence type="ECO:0000256" key="1">
    <source>
        <dbReference type="ARBA" id="ARBA00008857"/>
    </source>
</evidence>
<evidence type="ECO:0000259" key="6">
    <source>
        <dbReference type="PROSITE" id="PS51900"/>
    </source>
</evidence>
<dbReference type="RefSeq" id="WP_349944456.1">
    <property type="nucleotide sequence ID" value="NZ_CP157940.1"/>
</dbReference>
<dbReference type="InterPro" id="IPR010998">
    <property type="entry name" value="Integrase_recombinase_N"/>
</dbReference>
<dbReference type="Pfam" id="PF22022">
    <property type="entry name" value="Phage_int_M"/>
    <property type="match status" value="1"/>
</dbReference>